<keyword evidence="9" id="KW-0812">Transmembrane</keyword>
<dbReference type="Proteomes" id="UP000346198">
    <property type="component" value="Unassembled WGS sequence"/>
</dbReference>
<organism evidence="11 12">
    <name type="scientific">Pontiella sulfatireligans</name>
    <dbReference type="NCBI Taxonomy" id="2750658"/>
    <lineage>
        <taxon>Bacteria</taxon>
        <taxon>Pseudomonadati</taxon>
        <taxon>Kiritimatiellota</taxon>
        <taxon>Kiritimatiellia</taxon>
        <taxon>Kiritimatiellales</taxon>
        <taxon>Pontiellaceae</taxon>
        <taxon>Pontiella</taxon>
    </lineage>
</organism>
<evidence type="ECO:0000256" key="4">
    <source>
        <dbReference type="ARBA" id="ARBA00022679"/>
    </source>
</evidence>
<keyword evidence="5" id="KW-0547">Nucleotide-binding</keyword>
<accession>A0A6C2UVZ6</accession>
<evidence type="ECO:0000256" key="5">
    <source>
        <dbReference type="ARBA" id="ARBA00022741"/>
    </source>
</evidence>
<dbReference type="InterPro" id="IPR011712">
    <property type="entry name" value="Sig_transdc_His_kin_sub3_dim/P"/>
</dbReference>
<keyword evidence="8" id="KW-0902">Two-component regulatory system</keyword>
<keyword evidence="3" id="KW-0597">Phosphoprotein</keyword>
<keyword evidence="7" id="KW-0067">ATP-binding</keyword>
<evidence type="ECO:0000313" key="11">
    <source>
        <dbReference type="EMBL" id="VGO23006.1"/>
    </source>
</evidence>
<dbReference type="EC" id="2.7.13.3" evidence="2"/>
<dbReference type="GO" id="GO:0016020">
    <property type="term" value="C:membrane"/>
    <property type="evidence" value="ECO:0007669"/>
    <property type="project" value="InterPro"/>
</dbReference>
<proteinExistence type="predicted"/>
<keyword evidence="9" id="KW-1133">Transmembrane helix</keyword>
<evidence type="ECO:0000256" key="2">
    <source>
        <dbReference type="ARBA" id="ARBA00012438"/>
    </source>
</evidence>
<evidence type="ECO:0000256" key="9">
    <source>
        <dbReference type="SAM" id="Phobius"/>
    </source>
</evidence>
<dbReference type="EMBL" id="CAAHFH010000003">
    <property type="protein sequence ID" value="VGO23006.1"/>
    <property type="molecule type" value="Genomic_DNA"/>
</dbReference>
<keyword evidence="4" id="KW-0808">Transferase</keyword>
<evidence type="ECO:0000313" key="12">
    <source>
        <dbReference type="Proteomes" id="UP000346198"/>
    </source>
</evidence>
<protein>
    <recommendedName>
        <fullName evidence="2">histidine kinase</fullName>
        <ecNumber evidence="2">2.7.13.3</ecNumber>
    </recommendedName>
</protein>
<feature type="transmembrane region" description="Helical" evidence="9">
    <location>
        <begin position="77"/>
        <end position="95"/>
    </location>
</feature>
<dbReference type="Gene3D" id="1.20.5.1930">
    <property type="match status" value="1"/>
</dbReference>
<keyword evidence="6 11" id="KW-0418">Kinase</keyword>
<sequence>MTKRTTILYALAWVAYIAFSFTMFPYWRISVVIPAIALIGLGGWLFGTTKGLLLILTSNIYHYFLISEIYADILVYYEARLSGVLIMIAITLIAGKLHNNLHAIKVANLKLDELVAVRNAELNALASKLIENSEQTRVALGQELHDGIGQHLTGIQLFCSALAERLHEEQNPNASLADSLIDRVGATHNQIRRIARMLFPVQIERVGFIPVLNELTSCFQDMEHIAFSVREQGHLPELPGKTALQLYRICQETAIYALDHLNANRIDVRVFETPQAYNLEFEHNGSQLDEQHNTFQLTEYRLQQISGTSEKWHSRHGLEKIVYAIPCPETEPQA</sequence>
<gene>
    <name evidence="11" type="primary">comP</name>
    <name evidence="11" type="ORF">SCARR_05105</name>
</gene>
<dbReference type="AlphaFoldDB" id="A0A6C2UVZ6"/>
<evidence type="ECO:0000256" key="8">
    <source>
        <dbReference type="ARBA" id="ARBA00023012"/>
    </source>
</evidence>
<feature type="domain" description="Signal transduction histidine kinase subgroup 3 dimerisation and phosphoacceptor" evidence="10">
    <location>
        <begin position="137"/>
        <end position="200"/>
    </location>
</feature>
<feature type="transmembrane region" description="Helical" evidence="9">
    <location>
        <begin position="7"/>
        <end position="27"/>
    </location>
</feature>
<evidence type="ECO:0000259" key="10">
    <source>
        <dbReference type="Pfam" id="PF07730"/>
    </source>
</evidence>
<dbReference type="GO" id="GO:0000155">
    <property type="term" value="F:phosphorelay sensor kinase activity"/>
    <property type="evidence" value="ECO:0007669"/>
    <property type="project" value="InterPro"/>
</dbReference>
<dbReference type="PANTHER" id="PTHR24421">
    <property type="entry name" value="NITRATE/NITRITE SENSOR PROTEIN NARX-RELATED"/>
    <property type="match status" value="1"/>
</dbReference>
<dbReference type="GO" id="GO:0005524">
    <property type="term" value="F:ATP binding"/>
    <property type="evidence" value="ECO:0007669"/>
    <property type="project" value="UniProtKB-KW"/>
</dbReference>
<comment type="catalytic activity">
    <reaction evidence="1">
        <text>ATP + protein L-histidine = ADP + protein N-phospho-L-histidine.</text>
        <dbReference type="EC" id="2.7.13.3"/>
    </reaction>
</comment>
<dbReference type="GO" id="GO:0046983">
    <property type="term" value="F:protein dimerization activity"/>
    <property type="evidence" value="ECO:0007669"/>
    <property type="project" value="InterPro"/>
</dbReference>
<dbReference type="PANTHER" id="PTHR24421:SF10">
    <property type="entry name" value="NITRATE_NITRITE SENSOR PROTEIN NARQ"/>
    <property type="match status" value="1"/>
</dbReference>
<keyword evidence="9" id="KW-0472">Membrane</keyword>
<evidence type="ECO:0000256" key="7">
    <source>
        <dbReference type="ARBA" id="ARBA00022840"/>
    </source>
</evidence>
<evidence type="ECO:0000256" key="6">
    <source>
        <dbReference type="ARBA" id="ARBA00022777"/>
    </source>
</evidence>
<feature type="transmembrane region" description="Helical" evidence="9">
    <location>
        <begin position="33"/>
        <end position="56"/>
    </location>
</feature>
<dbReference type="InterPro" id="IPR036890">
    <property type="entry name" value="HATPase_C_sf"/>
</dbReference>
<dbReference type="Pfam" id="PF07730">
    <property type="entry name" value="HisKA_3"/>
    <property type="match status" value="1"/>
</dbReference>
<dbReference type="Gene3D" id="3.30.565.10">
    <property type="entry name" value="Histidine kinase-like ATPase, C-terminal domain"/>
    <property type="match status" value="1"/>
</dbReference>
<evidence type="ECO:0000256" key="1">
    <source>
        <dbReference type="ARBA" id="ARBA00000085"/>
    </source>
</evidence>
<reference evidence="11 12" key="1">
    <citation type="submission" date="2019-04" db="EMBL/GenBank/DDBJ databases">
        <authorList>
            <person name="Van Vliet M D."/>
        </authorList>
    </citation>
    <scope>NUCLEOTIDE SEQUENCE [LARGE SCALE GENOMIC DNA]</scope>
    <source>
        <strain evidence="11 12">F21</strain>
    </source>
</reference>
<keyword evidence="12" id="KW-1185">Reference proteome</keyword>
<dbReference type="InterPro" id="IPR050482">
    <property type="entry name" value="Sensor_HK_TwoCompSys"/>
</dbReference>
<name>A0A6C2UVZ6_9BACT</name>
<evidence type="ECO:0000256" key="3">
    <source>
        <dbReference type="ARBA" id="ARBA00022553"/>
    </source>
</evidence>